<sequence>MIAVLILAVIFGGIALITYVDNTTKAQKRQALAAAPAVAPLPVAAAENGSAPETLILALPDPARAQAWQLLCLIHDGLQAGTLTDTRARYLLTQTRQSYLPDTLRAYLHLTDGARRHLTAQGQTPEQLLDEQLTLMTSGIREALRHDHAAADHLLTQGRFLRERFGTGELVEDQKV</sequence>
<dbReference type="EMBL" id="CP149782">
    <property type="protein sequence ID" value="WYF45656.1"/>
    <property type="molecule type" value="Genomic_DNA"/>
</dbReference>
<dbReference type="RefSeq" id="WP_339096962.1">
    <property type="nucleotide sequence ID" value="NZ_CP149782.1"/>
</dbReference>
<reference evidence="1" key="1">
    <citation type="submission" date="2024-03" db="EMBL/GenBank/DDBJ databases">
        <title>Deinococcus weizhi sp. nov., isolated from human skin.</title>
        <authorList>
            <person name="Wei Z."/>
            <person name="Tian F."/>
            <person name="Yang C."/>
            <person name="Xin L.T."/>
            <person name="Wen Z.J."/>
            <person name="Lan K.C."/>
            <person name="Yu L."/>
            <person name="Zhe W."/>
            <person name="Dan F.D."/>
            <person name="Jun W."/>
            <person name="Rui Z."/>
            <person name="Yong X.J."/>
            <person name="Ting Y."/>
            <person name="Wei X."/>
            <person name="Xu Z.G."/>
            <person name="Xin Z."/>
            <person name="Dong F.G."/>
            <person name="Ni X.M."/>
            <person name="Zheng M.G."/>
            <person name="Chun Y."/>
            <person name="Qian W.X."/>
        </authorList>
    </citation>
    <scope>NUCLEOTIDE SEQUENCE</scope>
    <source>
        <strain evidence="1">VB142</strain>
    </source>
</reference>
<name>A0AAU6Q5Y3_9DEIO</name>
<dbReference type="AlphaFoldDB" id="A0AAU6Q5Y3"/>
<organism evidence="1">
    <name type="scientific">Deinococcus sp. VB142</name>
    <dbReference type="NCBI Taxonomy" id="3112952"/>
    <lineage>
        <taxon>Bacteria</taxon>
        <taxon>Thermotogati</taxon>
        <taxon>Deinococcota</taxon>
        <taxon>Deinococci</taxon>
        <taxon>Deinococcales</taxon>
        <taxon>Deinococcaceae</taxon>
        <taxon>Deinococcus</taxon>
    </lineage>
</organism>
<proteinExistence type="predicted"/>
<gene>
    <name evidence="1" type="ORF">WDJ50_05945</name>
</gene>
<evidence type="ECO:0000313" key="1">
    <source>
        <dbReference type="EMBL" id="WYF45656.1"/>
    </source>
</evidence>
<protein>
    <submittedName>
        <fullName evidence="1">Uncharacterized protein</fullName>
    </submittedName>
</protein>
<accession>A0AAU6Q5Y3</accession>